<evidence type="ECO:0000313" key="2">
    <source>
        <dbReference type="Proteomes" id="UP000297280"/>
    </source>
</evidence>
<dbReference type="Proteomes" id="UP000297280">
    <property type="component" value="Unassembled WGS sequence"/>
</dbReference>
<protein>
    <submittedName>
        <fullName evidence="1">Uncharacterized protein</fullName>
    </submittedName>
</protein>
<reference evidence="1 2" key="1">
    <citation type="submission" date="2017-12" db="EMBL/GenBank/DDBJ databases">
        <title>Comparative genomics of Botrytis spp.</title>
        <authorList>
            <person name="Valero-Jimenez C.A."/>
            <person name="Tapia P."/>
            <person name="Veloso J."/>
            <person name="Silva-Moreno E."/>
            <person name="Staats M."/>
            <person name="Valdes J.H."/>
            <person name="Van Kan J.A.L."/>
        </authorList>
    </citation>
    <scope>NUCLEOTIDE SEQUENCE [LARGE SCALE GENOMIC DNA]</scope>
    <source>
        <strain evidence="1 2">MUCL3349</strain>
    </source>
</reference>
<dbReference type="AlphaFoldDB" id="A0A4Z1JXT9"/>
<proteinExistence type="predicted"/>
<comment type="caution">
    <text evidence="1">The sequence shown here is derived from an EMBL/GenBank/DDBJ whole genome shotgun (WGS) entry which is preliminary data.</text>
</comment>
<accession>A0A4Z1JXT9</accession>
<sequence>MNERMAMKIQKQSAFRVSKTRKVIHMRKAPIFANVWMMLHVPASADANANTNVNADGDADVEMK</sequence>
<dbReference type="EMBL" id="PQXO01002127">
    <property type="protein sequence ID" value="TGO78348.1"/>
    <property type="molecule type" value="Genomic_DNA"/>
</dbReference>
<gene>
    <name evidence="1" type="ORF">BPOR_2137g00010</name>
</gene>
<keyword evidence="2" id="KW-1185">Reference proteome</keyword>
<evidence type="ECO:0000313" key="1">
    <source>
        <dbReference type="EMBL" id="TGO78348.1"/>
    </source>
</evidence>
<name>A0A4Z1JXT9_9HELO</name>
<organism evidence="1 2">
    <name type="scientific">Botrytis porri</name>
    <dbReference type="NCBI Taxonomy" id="87229"/>
    <lineage>
        <taxon>Eukaryota</taxon>
        <taxon>Fungi</taxon>
        <taxon>Dikarya</taxon>
        <taxon>Ascomycota</taxon>
        <taxon>Pezizomycotina</taxon>
        <taxon>Leotiomycetes</taxon>
        <taxon>Helotiales</taxon>
        <taxon>Sclerotiniaceae</taxon>
        <taxon>Botrytis</taxon>
    </lineage>
</organism>